<dbReference type="EMBL" id="JBHSKF010000003">
    <property type="protein sequence ID" value="MFC5287243.1"/>
    <property type="molecule type" value="Genomic_DNA"/>
</dbReference>
<feature type="region of interest" description="Disordered" evidence="1">
    <location>
        <begin position="160"/>
        <end position="182"/>
    </location>
</feature>
<dbReference type="RefSeq" id="WP_378245975.1">
    <property type="nucleotide sequence ID" value="NZ_JBHSKF010000003.1"/>
</dbReference>
<proteinExistence type="predicted"/>
<feature type="compositionally biased region" description="Basic and acidic residues" evidence="1">
    <location>
        <begin position="160"/>
        <end position="177"/>
    </location>
</feature>
<name>A0ABW0EIJ3_9PSEU</name>
<protein>
    <recommendedName>
        <fullName evidence="4">Nucleotidyltransferase-like protein</fullName>
    </recommendedName>
</protein>
<evidence type="ECO:0000313" key="3">
    <source>
        <dbReference type="Proteomes" id="UP001596157"/>
    </source>
</evidence>
<evidence type="ECO:0000313" key="2">
    <source>
        <dbReference type="EMBL" id="MFC5287243.1"/>
    </source>
</evidence>
<accession>A0ABW0EIJ3</accession>
<organism evidence="2 3">
    <name type="scientific">Actinokineospora guangxiensis</name>
    <dbReference type="NCBI Taxonomy" id="1490288"/>
    <lineage>
        <taxon>Bacteria</taxon>
        <taxon>Bacillati</taxon>
        <taxon>Actinomycetota</taxon>
        <taxon>Actinomycetes</taxon>
        <taxon>Pseudonocardiales</taxon>
        <taxon>Pseudonocardiaceae</taxon>
        <taxon>Actinokineospora</taxon>
    </lineage>
</organism>
<evidence type="ECO:0008006" key="4">
    <source>
        <dbReference type="Google" id="ProtNLM"/>
    </source>
</evidence>
<sequence length="206" mass="22326">MDKPQSENAGIFAAVTARAVSTLRRSRGSAGEGTAGERTASAFSGMSSVQELNDFITATGKPWYHGGGYAMLQWCLHYGLEAVETRDLDIFVLGTDEHAAVHLALFGVAPEQLGTKPPLGGYEVSLLSARGEPERFLIDGVPVVSPLVLARNYQRSPFDEIKRRNQDADTESDEGKQQRRARRAGVMPELLKMFNADISSGALTPM</sequence>
<dbReference type="Proteomes" id="UP001596157">
    <property type="component" value="Unassembled WGS sequence"/>
</dbReference>
<reference evidence="3" key="1">
    <citation type="journal article" date="2019" name="Int. J. Syst. Evol. Microbiol.">
        <title>The Global Catalogue of Microorganisms (GCM) 10K type strain sequencing project: providing services to taxonomists for standard genome sequencing and annotation.</title>
        <authorList>
            <consortium name="The Broad Institute Genomics Platform"/>
            <consortium name="The Broad Institute Genome Sequencing Center for Infectious Disease"/>
            <person name="Wu L."/>
            <person name="Ma J."/>
        </authorList>
    </citation>
    <scope>NUCLEOTIDE SEQUENCE [LARGE SCALE GENOMIC DNA]</scope>
    <source>
        <strain evidence="3">CCUG 59778</strain>
    </source>
</reference>
<gene>
    <name evidence="2" type="ORF">ACFPM7_09300</name>
</gene>
<evidence type="ECO:0000256" key="1">
    <source>
        <dbReference type="SAM" id="MobiDB-lite"/>
    </source>
</evidence>
<keyword evidence="3" id="KW-1185">Reference proteome</keyword>
<comment type="caution">
    <text evidence="2">The sequence shown here is derived from an EMBL/GenBank/DDBJ whole genome shotgun (WGS) entry which is preliminary data.</text>
</comment>